<dbReference type="EMBL" id="JAEHOE010000044">
    <property type="protein sequence ID" value="KAG2492588.1"/>
    <property type="molecule type" value="Genomic_DNA"/>
</dbReference>
<organism evidence="2 3">
    <name type="scientific">Edaphochlamys debaryana</name>
    <dbReference type="NCBI Taxonomy" id="47281"/>
    <lineage>
        <taxon>Eukaryota</taxon>
        <taxon>Viridiplantae</taxon>
        <taxon>Chlorophyta</taxon>
        <taxon>core chlorophytes</taxon>
        <taxon>Chlorophyceae</taxon>
        <taxon>CS clade</taxon>
        <taxon>Chlamydomonadales</taxon>
        <taxon>Chlamydomonadales incertae sedis</taxon>
        <taxon>Edaphochlamys</taxon>
    </lineage>
</organism>
<accession>A0A835XYH9</accession>
<name>A0A835XYH9_9CHLO</name>
<dbReference type="Proteomes" id="UP000612055">
    <property type="component" value="Unassembled WGS sequence"/>
</dbReference>
<evidence type="ECO:0000313" key="2">
    <source>
        <dbReference type="EMBL" id="KAG2492588.1"/>
    </source>
</evidence>
<comment type="caution">
    <text evidence="2">The sequence shown here is derived from an EMBL/GenBank/DDBJ whole genome shotgun (WGS) entry which is preliminary data.</text>
</comment>
<feature type="compositionally biased region" description="Low complexity" evidence="1">
    <location>
        <begin position="237"/>
        <end position="267"/>
    </location>
</feature>
<feature type="region of interest" description="Disordered" evidence="1">
    <location>
        <begin position="237"/>
        <end position="277"/>
    </location>
</feature>
<evidence type="ECO:0000313" key="3">
    <source>
        <dbReference type="Proteomes" id="UP000612055"/>
    </source>
</evidence>
<reference evidence="2" key="1">
    <citation type="journal article" date="2020" name="bioRxiv">
        <title>Comparative genomics of Chlamydomonas.</title>
        <authorList>
            <person name="Craig R.J."/>
            <person name="Hasan A.R."/>
            <person name="Ness R.W."/>
            <person name="Keightley P.D."/>
        </authorList>
    </citation>
    <scope>NUCLEOTIDE SEQUENCE</scope>
    <source>
        <strain evidence="2">CCAP 11/70</strain>
    </source>
</reference>
<proteinExistence type="predicted"/>
<feature type="compositionally biased region" description="Low complexity" evidence="1">
    <location>
        <begin position="404"/>
        <end position="428"/>
    </location>
</feature>
<protein>
    <submittedName>
        <fullName evidence="2">Uncharacterized protein</fullName>
    </submittedName>
</protein>
<feature type="region of interest" description="Disordered" evidence="1">
    <location>
        <begin position="335"/>
        <end position="442"/>
    </location>
</feature>
<evidence type="ECO:0000256" key="1">
    <source>
        <dbReference type="SAM" id="MobiDB-lite"/>
    </source>
</evidence>
<keyword evidence="3" id="KW-1185">Reference proteome</keyword>
<dbReference type="AlphaFoldDB" id="A0A835XYH9"/>
<feature type="compositionally biased region" description="Polar residues" evidence="1">
    <location>
        <begin position="354"/>
        <end position="363"/>
    </location>
</feature>
<gene>
    <name evidence="2" type="ORF">HYH03_009249</name>
</gene>
<sequence>MTPVLLRRRELKPECTAAAALASAASAAAAAVAPGSSVRMLVDASASLKDLLALEPLLVINIVDKVADAVPKPAGAAAAAAAAPGPNDEDEDVYKDWYELVDMIELDQNIQQIYHEVCQAAMMGSPQNWPKLQEPGTGPTAIAGPGAGPSAMAATGSRLGTEAKGDMGEAGVSAVRAALHAHVDERAVEVIAFCKQHDIPDEVASVLVSKVRAGYEYGWQACKDWYAAKERVPEPAAAAGHPAATTNLPPSVAGPGAGPSAMAATGSRLGTEAEGDMGKATATAAAAAIPAPAAAAIPAPAAAAIPAPATATPPAAIAGPAAAAAIPPAAALETAAATEREVAPDEPVEEEVTLSRSGSSETPAKQPLAPAGAGRVRPKPAGPQPHAPGAAPGPQEPPARRVTRAMARAAAAPPQPAQVAPAAAAPAASEDSRGVVDLTGDD</sequence>